<name>A0AAD4ME36_9BILA</name>
<dbReference type="Proteomes" id="UP001201812">
    <property type="component" value="Unassembled WGS sequence"/>
</dbReference>
<evidence type="ECO:0000313" key="2">
    <source>
        <dbReference type="EMBL" id="KAI1691135.1"/>
    </source>
</evidence>
<dbReference type="InterPro" id="IPR036866">
    <property type="entry name" value="RibonucZ/Hydroxyglut_hydro"/>
</dbReference>
<proteinExistence type="predicted"/>
<dbReference type="EMBL" id="JAKKPZ010000994">
    <property type="protein sequence ID" value="KAI1691135.1"/>
    <property type="molecule type" value="Genomic_DNA"/>
</dbReference>
<dbReference type="AlphaFoldDB" id="A0AAD4ME36"/>
<comment type="caution">
    <text evidence="2">The sequence shown here is derived from an EMBL/GenBank/DDBJ whole genome shotgun (WGS) entry which is preliminary data.</text>
</comment>
<evidence type="ECO:0000313" key="3">
    <source>
        <dbReference type="Proteomes" id="UP001201812"/>
    </source>
</evidence>
<dbReference type="GO" id="GO:0016787">
    <property type="term" value="F:hydrolase activity"/>
    <property type="evidence" value="ECO:0007669"/>
    <property type="project" value="UniProtKB-KW"/>
</dbReference>
<protein>
    <submittedName>
        <fullName evidence="2">Beta-lactamase hydrolase-like protein</fullName>
    </submittedName>
</protein>
<feature type="compositionally biased region" description="Gly residues" evidence="1">
    <location>
        <begin position="59"/>
        <end position="69"/>
    </location>
</feature>
<keyword evidence="2" id="KW-0378">Hydrolase</keyword>
<gene>
    <name evidence="2" type="ORF">DdX_22079</name>
</gene>
<accession>A0AAD4ME36</accession>
<dbReference type="Gene3D" id="3.60.15.10">
    <property type="entry name" value="Ribonuclease Z/Hydroxyacylglutathione hydrolase-like"/>
    <property type="match status" value="1"/>
</dbReference>
<reference evidence="2" key="1">
    <citation type="submission" date="2022-01" db="EMBL/GenBank/DDBJ databases">
        <title>Genome Sequence Resource for Two Populations of Ditylenchus destructor, the Migratory Endoparasitic Phytonematode.</title>
        <authorList>
            <person name="Zhang H."/>
            <person name="Lin R."/>
            <person name="Xie B."/>
        </authorList>
    </citation>
    <scope>NUCLEOTIDE SEQUENCE</scope>
    <source>
        <strain evidence="2">BazhouSP</strain>
    </source>
</reference>
<evidence type="ECO:0000256" key="1">
    <source>
        <dbReference type="SAM" id="MobiDB-lite"/>
    </source>
</evidence>
<feature type="compositionally biased region" description="Basic and acidic residues" evidence="1">
    <location>
        <begin position="39"/>
        <end position="52"/>
    </location>
</feature>
<feature type="region of interest" description="Disordered" evidence="1">
    <location>
        <begin position="39"/>
        <end position="69"/>
    </location>
</feature>
<organism evidence="2 3">
    <name type="scientific">Ditylenchus destructor</name>
    <dbReference type="NCBI Taxonomy" id="166010"/>
    <lineage>
        <taxon>Eukaryota</taxon>
        <taxon>Metazoa</taxon>
        <taxon>Ecdysozoa</taxon>
        <taxon>Nematoda</taxon>
        <taxon>Chromadorea</taxon>
        <taxon>Rhabditida</taxon>
        <taxon>Tylenchina</taxon>
        <taxon>Tylenchomorpha</taxon>
        <taxon>Sphaerularioidea</taxon>
        <taxon>Anguinidae</taxon>
        <taxon>Anguininae</taxon>
        <taxon>Ditylenchus</taxon>
    </lineage>
</organism>
<sequence>MMEMPMQTAIEAFFDEPTNTITYLVADPATGDAAVIDPVHDFDPGQRRDRFRLGRSCPGRGGTATAGGS</sequence>
<keyword evidence="3" id="KW-1185">Reference proteome</keyword>